<keyword evidence="3" id="KW-1185">Reference proteome</keyword>
<evidence type="ECO:0000256" key="1">
    <source>
        <dbReference type="SAM" id="MobiDB-lite"/>
    </source>
</evidence>
<feature type="region of interest" description="Disordered" evidence="1">
    <location>
        <begin position="280"/>
        <end position="322"/>
    </location>
</feature>
<sequence length="322" mass="34511">MPTVTLATLIEPIALATPNETGRIPLPESLVIAKWGESRDLEGRPVIVNEKTVAVLAGNQARLGKNEIALDFEHNTFRKDLPEPKPVAAYGALSVMEGVGIVWTPAADSWTPEGTKFYTGKHYRDLSPTVHRDADGVVIGLHSVALTRAGQIDDLRAYATAMSAEASPLSTDTTPTTMDTNHSAILAKLLNVSTDDLNSMKEEDIVAKFDALSKPDAPEKEETTPMNADALSARIDLLEKRNLLSEAKLAGKAIPFSAEAAEALPLSTLKTVLKDLKPGEVPTAAATSKQHGDEGRPKALSAEESEVIKQLGISEDEYRKTA</sequence>
<protein>
    <submittedName>
        <fullName evidence="2">Phage I-like protein</fullName>
    </submittedName>
</protein>
<accession>A0A840VAY4</accession>
<gene>
    <name evidence="2" type="ORF">HNR46_001334</name>
</gene>
<evidence type="ECO:0000313" key="3">
    <source>
        <dbReference type="Proteomes" id="UP000557717"/>
    </source>
</evidence>
<dbReference type="InterPro" id="IPR012106">
    <property type="entry name" value="Phage_Mu_Gp1"/>
</dbReference>
<name>A0A840VAY4_9BACT</name>
<dbReference type="Pfam" id="PF10123">
    <property type="entry name" value="Mu-like_Pro"/>
    <property type="match status" value="2"/>
</dbReference>
<reference evidence="2 3" key="1">
    <citation type="submission" date="2020-08" db="EMBL/GenBank/DDBJ databases">
        <title>Genomic Encyclopedia of Type Strains, Phase IV (KMG-IV): sequencing the most valuable type-strain genomes for metagenomic binning, comparative biology and taxonomic classification.</title>
        <authorList>
            <person name="Goeker M."/>
        </authorList>
    </citation>
    <scope>NUCLEOTIDE SEQUENCE [LARGE SCALE GENOMIC DNA]</scope>
    <source>
        <strain evidence="2 3">YC6886</strain>
    </source>
</reference>
<dbReference type="AlphaFoldDB" id="A0A840VAY4"/>
<dbReference type="PIRSF" id="PIRSF016624">
    <property type="entry name" value="Mu_prophg_I"/>
    <property type="match status" value="1"/>
</dbReference>
<dbReference type="RefSeq" id="WP_184016973.1">
    <property type="nucleotide sequence ID" value="NZ_JACHFD010000005.1"/>
</dbReference>
<organism evidence="2 3">
    <name type="scientific">Haloferula luteola</name>
    <dbReference type="NCBI Taxonomy" id="595692"/>
    <lineage>
        <taxon>Bacteria</taxon>
        <taxon>Pseudomonadati</taxon>
        <taxon>Verrucomicrobiota</taxon>
        <taxon>Verrucomicrobiia</taxon>
        <taxon>Verrucomicrobiales</taxon>
        <taxon>Verrucomicrobiaceae</taxon>
        <taxon>Haloferula</taxon>
    </lineage>
</organism>
<dbReference type="Proteomes" id="UP000557717">
    <property type="component" value="Unassembled WGS sequence"/>
</dbReference>
<comment type="caution">
    <text evidence="2">The sequence shown here is derived from an EMBL/GenBank/DDBJ whole genome shotgun (WGS) entry which is preliminary data.</text>
</comment>
<evidence type="ECO:0000313" key="2">
    <source>
        <dbReference type="EMBL" id="MBB5351100.1"/>
    </source>
</evidence>
<proteinExistence type="predicted"/>
<dbReference type="EMBL" id="JACHFD010000005">
    <property type="protein sequence ID" value="MBB5351100.1"/>
    <property type="molecule type" value="Genomic_DNA"/>
</dbReference>